<evidence type="ECO:0000259" key="5">
    <source>
        <dbReference type="PROSITE" id="PS51898"/>
    </source>
</evidence>
<proteinExistence type="predicted"/>
<sequence length="303" mass="34747">MTQMFNSFLQHLDEQGLDPKTIANYKASWNKFSKWLLQVDPDLKEPGAAIQRDIANYKRHMQAAGGRGGKPATESTMHLTFVHLNKIFRYFHQQGMIPTNPVDPIQKPKAARRKPKWHTRNEQNAIMREVRRSKSKKDYAIFTVFFHVGLRVHELCDLLRDELVMNQRSGSVYVRGKGFRDRELPLNADARYALESYLADREEGGSPYVFTSERSSKMSVRGVQHIVEKYRKRTGIKNLTCHSMRHTFGHELATGNPPVPLDQVAMLMGHFKETGDPNIQMTMIYTTPGLKDLASAVESISWT</sequence>
<gene>
    <name evidence="7" type="ORF">V6668_32110</name>
</gene>
<dbReference type="Pfam" id="PF00589">
    <property type="entry name" value="Phage_integrase"/>
    <property type="match status" value="1"/>
</dbReference>
<reference evidence="7 8" key="1">
    <citation type="submission" date="2024-02" db="EMBL/GenBank/DDBJ databases">
        <title>Complete sequences of two Paenibacillus sp. strains and one Lysinibacillus strain isolated from the environment on STAA medium highlight biotechnological potential.</title>
        <authorList>
            <person name="Attere S.A."/>
            <person name="Piche L.C."/>
            <person name="Intertaglia L."/>
            <person name="Lami R."/>
            <person name="Charette S.J."/>
            <person name="Vincent A.T."/>
        </authorList>
    </citation>
    <scope>NUCLEOTIDE SEQUENCE [LARGE SCALE GENOMIC DNA]</scope>
    <source>
        <strain evidence="7 8">Y5S-7</strain>
        <plasmid evidence="7 8">pY5S7-2</plasmid>
    </source>
</reference>
<dbReference type="SUPFAM" id="SSF56349">
    <property type="entry name" value="DNA breaking-rejoining enzymes"/>
    <property type="match status" value="1"/>
</dbReference>
<keyword evidence="7" id="KW-0614">Plasmid</keyword>
<dbReference type="GO" id="GO:0006310">
    <property type="term" value="P:DNA recombination"/>
    <property type="evidence" value="ECO:0007669"/>
    <property type="project" value="UniProtKB-KW"/>
</dbReference>
<evidence type="ECO:0000259" key="6">
    <source>
        <dbReference type="PROSITE" id="PS51900"/>
    </source>
</evidence>
<keyword evidence="2" id="KW-0233">DNA recombination</keyword>
<dbReference type="InterPro" id="IPR013762">
    <property type="entry name" value="Integrase-like_cat_sf"/>
</dbReference>
<name>A0ABD8B2Q2_PAEAM</name>
<dbReference type="PANTHER" id="PTHR30349:SF81">
    <property type="entry name" value="TYROSINE RECOMBINASE XERC"/>
    <property type="match status" value="1"/>
</dbReference>
<dbReference type="EMBL" id="CP145894">
    <property type="protein sequence ID" value="WWP24120.1"/>
    <property type="molecule type" value="Genomic_DNA"/>
</dbReference>
<dbReference type="InterPro" id="IPR011010">
    <property type="entry name" value="DNA_brk_join_enz"/>
</dbReference>
<dbReference type="InterPro" id="IPR002104">
    <property type="entry name" value="Integrase_catalytic"/>
</dbReference>
<dbReference type="InterPro" id="IPR044068">
    <property type="entry name" value="CB"/>
</dbReference>
<dbReference type="InterPro" id="IPR010998">
    <property type="entry name" value="Integrase_recombinase_N"/>
</dbReference>
<dbReference type="GO" id="GO:0003677">
    <property type="term" value="F:DNA binding"/>
    <property type="evidence" value="ECO:0007669"/>
    <property type="project" value="UniProtKB-UniRule"/>
</dbReference>
<evidence type="ECO:0000313" key="8">
    <source>
        <dbReference type="Proteomes" id="UP001364764"/>
    </source>
</evidence>
<evidence type="ECO:0000313" key="7">
    <source>
        <dbReference type="EMBL" id="WWP24120.1"/>
    </source>
</evidence>
<feature type="domain" description="Tyr recombinase" evidence="5">
    <location>
        <begin position="113"/>
        <end position="298"/>
    </location>
</feature>
<feature type="region of interest" description="Disordered" evidence="4">
    <location>
        <begin position="99"/>
        <end position="119"/>
    </location>
</feature>
<dbReference type="Gene3D" id="1.10.150.130">
    <property type="match status" value="1"/>
</dbReference>
<evidence type="ECO:0000256" key="3">
    <source>
        <dbReference type="PROSITE-ProRule" id="PRU01248"/>
    </source>
</evidence>
<accession>A0ABD8B2Q2</accession>
<organism evidence="7 8">
    <name type="scientific">Paenibacillus amylolyticus</name>
    <dbReference type="NCBI Taxonomy" id="1451"/>
    <lineage>
        <taxon>Bacteria</taxon>
        <taxon>Bacillati</taxon>
        <taxon>Bacillota</taxon>
        <taxon>Bacilli</taxon>
        <taxon>Bacillales</taxon>
        <taxon>Paenibacillaceae</taxon>
        <taxon>Paenibacillus</taxon>
    </lineage>
</organism>
<dbReference type="Gene3D" id="1.10.443.10">
    <property type="entry name" value="Intergrase catalytic core"/>
    <property type="match status" value="1"/>
</dbReference>
<dbReference type="AlphaFoldDB" id="A0ABD8B2Q2"/>
<dbReference type="PANTHER" id="PTHR30349">
    <property type="entry name" value="PHAGE INTEGRASE-RELATED"/>
    <property type="match status" value="1"/>
</dbReference>
<dbReference type="PROSITE" id="PS51900">
    <property type="entry name" value="CB"/>
    <property type="match status" value="1"/>
</dbReference>
<feature type="domain" description="Core-binding (CB)" evidence="6">
    <location>
        <begin position="1"/>
        <end position="92"/>
    </location>
</feature>
<dbReference type="PROSITE" id="PS51898">
    <property type="entry name" value="TYR_RECOMBINASE"/>
    <property type="match status" value="1"/>
</dbReference>
<dbReference type="Proteomes" id="UP001364764">
    <property type="component" value="Plasmid pY5S7-2"/>
</dbReference>
<feature type="compositionally biased region" description="Basic residues" evidence="4">
    <location>
        <begin position="109"/>
        <end position="118"/>
    </location>
</feature>
<keyword evidence="1 3" id="KW-0238">DNA-binding</keyword>
<evidence type="ECO:0000256" key="2">
    <source>
        <dbReference type="ARBA" id="ARBA00023172"/>
    </source>
</evidence>
<dbReference type="InterPro" id="IPR050090">
    <property type="entry name" value="Tyrosine_recombinase_XerCD"/>
</dbReference>
<evidence type="ECO:0000256" key="4">
    <source>
        <dbReference type="SAM" id="MobiDB-lite"/>
    </source>
</evidence>
<geneLocation type="plasmid" evidence="7 8">
    <name>pY5S7-2</name>
</geneLocation>
<dbReference type="GeneID" id="93480221"/>
<protein>
    <submittedName>
        <fullName evidence="7">Tyrosine-type recombinase/integrase</fullName>
    </submittedName>
</protein>
<evidence type="ECO:0000256" key="1">
    <source>
        <dbReference type="ARBA" id="ARBA00023125"/>
    </source>
</evidence>
<dbReference type="RefSeq" id="WP_338709209.1">
    <property type="nucleotide sequence ID" value="NZ_CP145894.1"/>
</dbReference>